<dbReference type="EMBL" id="GIIL01007825">
    <property type="protein sequence ID" value="NOV51551.1"/>
    <property type="molecule type" value="Transcribed_RNA"/>
</dbReference>
<organism evidence="1">
    <name type="scientific">Xenopsylla cheopis</name>
    <name type="common">Oriental rat flea</name>
    <name type="synonym">Pulex cheopis</name>
    <dbReference type="NCBI Taxonomy" id="163159"/>
    <lineage>
        <taxon>Eukaryota</taxon>
        <taxon>Metazoa</taxon>
        <taxon>Ecdysozoa</taxon>
        <taxon>Arthropoda</taxon>
        <taxon>Hexapoda</taxon>
        <taxon>Insecta</taxon>
        <taxon>Pterygota</taxon>
        <taxon>Neoptera</taxon>
        <taxon>Endopterygota</taxon>
        <taxon>Siphonaptera</taxon>
        <taxon>Pulicidae</taxon>
        <taxon>Xenopsyllinae</taxon>
        <taxon>Xenopsylla</taxon>
    </lineage>
</organism>
<protein>
    <submittedName>
        <fullName evidence="1">Putative product</fullName>
    </submittedName>
</protein>
<accession>A0A6M2E2H2</accession>
<evidence type="ECO:0000313" key="1">
    <source>
        <dbReference type="EMBL" id="NOV51551.1"/>
    </source>
</evidence>
<name>A0A6M2E2H2_XENCH</name>
<sequence>MIVSWVTYASATCVFMVATRTLIARLVKPVAAIDVEIHVLVAPAVQMHNAVPLIKEQYVHAHLDWLLHRLLKLLVLEHLYLNVLSIVHVLQVMLAQKAYVGRFVVQMPTA</sequence>
<proteinExistence type="predicted"/>
<dbReference type="AlphaFoldDB" id="A0A6M2E2H2"/>
<reference evidence="1" key="1">
    <citation type="submission" date="2020-03" db="EMBL/GenBank/DDBJ databases">
        <title>Transcriptomic Profiling of the Digestive Tract of the Rat Flea, Xenopsylla cheopis, Following Blood Feeding and Infection with Yersinia pestis.</title>
        <authorList>
            <person name="Bland D.M."/>
            <person name="Martens C.A."/>
            <person name="Virtaneva K."/>
            <person name="Kanakabandi K."/>
            <person name="Long D."/>
            <person name="Rosenke R."/>
            <person name="Saturday G.A."/>
            <person name="Hoyt F.H."/>
            <person name="Bruno D.P."/>
            <person name="Ribeiro J.M.C."/>
            <person name="Hinnebusch J."/>
        </authorList>
    </citation>
    <scope>NUCLEOTIDE SEQUENCE</scope>
</reference>